<evidence type="ECO:0000259" key="6">
    <source>
        <dbReference type="Pfam" id="PF00441"/>
    </source>
</evidence>
<evidence type="ECO:0000256" key="3">
    <source>
        <dbReference type="ARBA" id="ARBA00022630"/>
    </source>
</evidence>
<evidence type="ECO:0000313" key="8">
    <source>
        <dbReference type="EMBL" id="GAA0957069.1"/>
    </source>
</evidence>
<feature type="domain" description="Acyl-CoA dehydrogenase/oxidase N-terminal" evidence="7">
    <location>
        <begin position="6"/>
        <end position="99"/>
    </location>
</feature>
<dbReference type="Gene3D" id="1.10.540.10">
    <property type="entry name" value="Acyl-CoA dehydrogenase/oxidase, N-terminal domain"/>
    <property type="match status" value="1"/>
</dbReference>
<evidence type="ECO:0000256" key="5">
    <source>
        <dbReference type="ARBA" id="ARBA00023002"/>
    </source>
</evidence>
<keyword evidence="3" id="KW-0285">Flavoprotein</keyword>
<evidence type="ECO:0000256" key="4">
    <source>
        <dbReference type="ARBA" id="ARBA00022827"/>
    </source>
</evidence>
<dbReference type="RefSeq" id="WP_344242768.1">
    <property type="nucleotide sequence ID" value="NZ_BAAAHH010000018.1"/>
</dbReference>
<comment type="caution">
    <text evidence="8">The sequence shown here is derived from an EMBL/GenBank/DDBJ whole genome shotgun (WGS) entry which is preliminary data.</text>
</comment>
<sequence length="332" mass="34607">MRFALTDEHRGFAEALDDLLGKAEVPSVSRSWANGDLSGGLDLWRRLADVGVTALRIPEEHGGLSAEPIDVVVAFEALGRHLAPGPYVESVVLAPALLTAAGDASPALPALEGLADGTAIVTVAAPPATPFALDADAAQMVLHLDGTALSIATAGDLRVSVDRSRRLFEVLPGEDLARLDDAVVAEALDTAALACSAQLLGAGERALATSVEYTKSRRQFGRVIGEYQALKHMLADVRVALDFARPLIHGAAVSLATKSADAPRDVSAAKVASAEAAYLASRVALQTHGAIGYTEEYDLGLWINKIRALVTAWGTPAFHRGRVLAAITTATA</sequence>
<gene>
    <name evidence="8" type="ORF">GCM10009550_43880</name>
</gene>
<accession>A0ABN1RHD6</accession>
<comment type="similarity">
    <text evidence="2">Belongs to the acyl-CoA dehydrogenase family.</text>
</comment>
<evidence type="ECO:0000313" key="9">
    <source>
        <dbReference type="Proteomes" id="UP001500665"/>
    </source>
</evidence>
<dbReference type="EMBL" id="BAAAHH010000018">
    <property type="protein sequence ID" value="GAA0957069.1"/>
    <property type="molecule type" value="Genomic_DNA"/>
</dbReference>
<keyword evidence="9" id="KW-1185">Reference proteome</keyword>
<dbReference type="PANTHER" id="PTHR43884">
    <property type="entry name" value="ACYL-COA DEHYDROGENASE"/>
    <property type="match status" value="1"/>
</dbReference>
<evidence type="ECO:0000259" key="7">
    <source>
        <dbReference type="Pfam" id="PF02771"/>
    </source>
</evidence>
<proteinExistence type="inferred from homology"/>
<reference evidence="8 9" key="1">
    <citation type="journal article" date="2019" name="Int. J. Syst. Evol. Microbiol.">
        <title>The Global Catalogue of Microorganisms (GCM) 10K type strain sequencing project: providing services to taxonomists for standard genome sequencing and annotation.</title>
        <authorList>
            <consortium name="The Broad Institute Genomics Platform"/>
            <consortium name="The Broad Institute Genome Sequencing Center for Infectious Disease"/>
            <person name="Wu L."/>
            <person name="Ma J."/>
        </authorList>
    </citation>
    <scope>NUCLEOTIDE SEQUENCE [LARGE SCALE GENOMIC DNA]</scope>
    <source>
        <strain evidence="8 9">JCM 10696</strain>
    </source>
</reference>
<protein>
    <submittedName>
        <fullName evidence="8">Acyl-CoA dehydrogenase</fullName>
    </submittedName>
</protein>
<dbReference type="InterPro" id="IPR037069">
    <property type="entry name" value="AcylCoA_DH/ox_N_sf"/>
</dbReference>
<evidence type="ECO:0000256" key="2">
    <source>
        <dbReference type="ARBA" id="ARBA00009347"/>
    </source>
</evidence>
<keyword evidence="4" id="KW-0274">FAD</keyword>
<comment type="cofactor">
    <cofactor evidence="1">
        <name>FAD</name>
        <dbReference type="ChEBI" id="CHEBI:57692"/>
    </cofactor>
</comment>
<dbReference type="InterPro" id="IPR009075">
    <property type="entry name" value="AcylCo_DH/oxidase_C"/>
</dbReference>
<dbReference type="SUPFAM" id="SSF56645">
    <property type="entry name" value="Acyl-CoA dehydrogenase NM domain-like"/>
    <property type="match status" value="1"/>
</dbReference>
<name>A0ABN1RHD6_9ACTN</name>
<dbReference type="InterPro" id="IPR013786">
    <property type="entry name" value="AcylCoA_DH/ox_N"/>
</dbReference>
<dbReference type="SUPFAM" id="SSF47203">
    <property type="entry name" value="Acyl-CoA dehydrogenase C-terminal domain-like"/>
    <property type="match status" value="1"/>
</dbReference>
<keyword evidence="5" id="KW-0560">Oxidoreductase</keyword>
<dbReference type="Gene3D" id="1.20.140.10">
    <property type="entry name" value="Butyryl-CoA Dehydrogenase, subunit A, domain 3"/>
    <property type="match status" value="1"/>
</dbReference>
<evidence type="ECO:0000256" key="1">
    <source>
        <dbReference type="ARBA" id="ARBA00001974"/>
    </source>
</evidence>
<dbReference type="InterPro" id="IPR009100">
    <property type="entry name" value="AcylCoA_DH/oxidase_NM_dom_sf"/>
</dbReference>
<dbReference type="PANTHER" id="PTHR43884:SF20">
    <property type="entry name" value="ACYL-COA DEHYDROGENASE FADE28"/>
    <property type="match status" value="1"/>
</dbReference>
<feature type="domain" description="Acyl-CoA dehydrogenase/oxidase C-terminal" evidence="6">
    <location>
        <begin position="183"/>
        <end position="326"/>
    </location>
</feature>
<dbReference type="Pfam" id="PF02771">
    <property type="entry name" value="Acyl-CoA_dh_N"/>
    <property type="match status" value="1"/>
</dbReference>
<dbReference type="Proteomes" id="UP001500665">
    <property type="component" value="Unassembled WGS sequence"/>
</dbReference>
<organism evidence="8 9">
    <name type="scientific">Actinocorallia libanotica</name>
    <dbReference type="NCBI Taxonomy" id="46162"/>
    <lineage>
        <taxon>Bacteria</taxon>
        <taxon>Bacillati</taxon>
        <taxon>Actinomycetota</taxon>
        <taxon>Actinomycetes</taxon>
        <taxon>Streptosporangiales</taxon>
        <taxon>Thermomonosporaceae</taxon>
        <taxon>Actinocorallia</taxon>
    </lineage>
</organism>
<dbReference type="Pfam" id="PF00441">
    <property type="entry name" value="Acyl-CoA_dh_1"/>
    <property type="match status" value="1"/>
</dbReference>
<dbReference type="InterPro" id="IPR036250">
    <property type="entry name" value="AcylCo_DH-like_C"/>
</dbReference>